<dbReference type="GeneID" id="37200679"/>
<dbReference type="EMBL" id="KZ824291">
    <property type="protein sequence ID" value="RAL10953.1"/>
    <property type="molecule type" value="Genomic_DNA"/>
</dbReference>
<keyword evidence="1" id="KW-0472">Membrane</keyword>
<dbReference type="RefSeq" id="XP_025550107.1">
    <property type="nucleotide sequence ID" value="XM_025696390.1"/>
</dbReference>
<evidence type="ECO:0000313" key="3">
    <source>
        <dbReference type="Proteomes" id="UP000248961"/>
    </source>
</evidence>
<dbReference type="VEuPathDB" id="FungiDB:BO97DRAFT_415457"/>
<organism evidence="2 3">
    <name type="scientific">Aspergillus homomorphus (strain CBS 101889)</name>
    <dbReference type="NCBI Taxonomy" id="1450537"/>
    <lineage>
        <taxon>Eukaryota</taxon>
        <taxon>Fungi</taxon>
        <taxon>Dikarya</taxon>
        <taxon>Ascomycota</taxon>
        <taxon>Pezizomycotina</taxon>
        <taxon>Eurotiomycetes</taxon>
        <taxon>Eurotiomycetidae</taxon>
        <taxon>Eurotiales</taxon>
        <taxon>Aspergillaceae</taxon>
        <taxon>Aspergillus</taxon>
        <taxon>Aspergillus subgen. Circumdati</taxon>
    </lineage>
</organism>
<sequence>MGPNTLQHSMSQAPKVLVLRTHLGFHVPYWTTVLGASGACRVPIHGDRSKDEICFWGLNLTSISNHVRPTGPATTEPEQTLSAHEDRPLGAFNSSHMNAEARTAAAEEYNDLDSSVQVLLTAYQCASTGATLHPCCSNVILVEPGHNSSPAIQWETLWKQAEVNQNQRREITAVLCGCTELLSPHRSPAYKERNTRCILSTEHDSVQTIPEELTCTATTEGLQHHPSKPNRKNKKNKKLFTCDVFHPIHPLFAHARRPSCLLSSRLGAPGRATVFFGLQLQFSRNAIHGFALRSPDQVSELCEALEEVPETWTNKLNECEAPAEHSQSPSGRLRSGKTLQAILHNEHPEAKSEGLACPLTFQVFSHPTSTPTRSYEWEAQLVKIRLLTIRFDRKPYLGWGGLTQGSFPGVFYTRGVSSGTLMPRSSSGRWRSLAATSNFLDPNLDRQNTSTPLRAAVACEHHSTVQCLLDRGATFTRQAVFSTRKILRPIIHEQGSPRASRGLQYRAIGNKKKSMCTGQGPEYSALQSEVEACIDYDCADFCGFKVFFPAIPNRQGRPSMQDLKEKLLALNPEEKELLLSEFSVIMFILSLCCTVLTVSTGRTAIFPTKIYYIEKAIAPTRRSDREHDQKLDIFQQYETGQQPRIIDTPGILIDSVKSLGTGHRLPHLYHLSLMGSCNVLARERQAKDRINYTGQTASEIFSYRYFTDDSFYC</sequence>
<evidence type="ECO:0000313" key="2">
    <source>
        <dbReference type="EMBL" id="RAL10953.1"/>
    </source>
</evidence>
<keyword evidence="1" id="KW-0812">Transmembrane</keyword>
<keyword evidence="1" id="KW-1133">Transmembrane helix</keyword>
<keyword evidence="3" id="KW-1185">Reference proteome</keyword>
<reference evidence="2 3" key="1">
    <citation type="submission" date="2018-02" db="EMBL/GenBank/DDBJ databases">
        <title>The genomes of Aspergillus section Nigri reveals drivers in fungal speciation.</title>
        <authorList>
            <consortium name="DOE Joint Genome Institute"/>
            <person name="Vesth T.C."/>
            <person name="Nybo J."/>
            <person name="Theobald S."/>
            <person name="Brandl J."/>
            <person name="Frisvad J.C."/>
            <person name="Nielsen K.F."/>
            <person name="Lyhne E.K."/>
            <person name="Kogle M.E."/>
            <person name="Kuo A."/>
            <person name="Riley R."/>
            <person name="Clum A."/>
            <person name="Nolan M."/>
            <person name="Lipzen A."/>
            <person name="Salamov A."/>
            <person name="Henrissat B."/>
            <person name="Wiebenga A."/>
            <person name="De vries R.P."/>
            <person name="Grigoriev I.V."/>
            <person name="Mortensen U.H."/>
            <person name="Andersen M.R."/>
            <person name="Baker S.E."/>
        </authorList>
    </citation>
    <scope>NUCLEOTIDE SEQUENCE [LARGE SCALE GENOMIC DNA]</scope>
    <source>
        <strain evidence="2 3">CBS 101889</strain>
    </source>
</reference>
<proteinExistence type="predicted"/>
<dbReference type="Proteomes" id="UP000248961">
    <property type="component" value="Unassembled WGS sequence"/>
</dbReference>
<name>A0A395HU60_ASPHC</name>
<accession>A0A395HU60</accession>
<feature type="transmembrane region" description="Helical" evidence="1">
    <location>
        <begin position="577"/>
        <end position="599"/>
    </location>
</feature>
<dbReference type="AlphaFoldDB" id="A0A395HU60"/>
<gene>
    <name evidence="2" type="ORF">BO97DRAFT_415457</name>
</gene>
<protein>
    <submittedName>
        <fullName evidence="2">Uncharacterized protein</fullName>
    </submittedName>
</protein>
<evidence type="ECO:0000256" key="1">
    <source>
        <dbReference type="SAM" id="Phobius"/>
    </source>
</evidence>